<dbReference type="AlphaFoldDB" id="A0A8C0F4J3"/>
<evidence type="ECO:0000313" key="3">
    <source>
        <dbReference type="Proteomes" id="UP000694567"/>
    </source>
</evidence>
<proteinExistence type="predicted"/>
<dbReference type="Ensembl" id="ENSBOBT00000013225.1">
    <property type="protein sequence ID" value="ENSBOBP00000012915.1"/>
    <property type="gene ID" value="ENSBOBG00000008193.1"/>
</dbReference>
<dbReference type="GO" id="GO:0005739">
    <property type="term" value="C:mitochondrion"/>
    <property type="evidence" value="ECO:0007669"/>
    <property type="project" value="TreeGrafter"/>
</dbReference>
<dbReference type="PANTHER" id="PTHR14938:SF2">
    <property type="entry name" value="HCLS1-ASSOCIATED PROTEIN X-1"/>
    <property type="match status" value="1"/>
</dbReference>
<sequence length="117" mass="12142">DWLSQEGGSQQLSGHVPTLLSPSHVSPADLDSQVSSAGLGTILRPDEPKSRSYFQSVSVTKVTLPDGAVEERRTVTETLTPLSLLPVPGRPHGCFFLLEEGPGSAPCPEPAGAGVPG</sequence>
<keyword evidence="3" id="KW-1185">Reference proteome</keyword>
<evidence type="ECO:0000313" key="2">
    <source>
        <dbReference type="Ensembl" id="ENSBOBP00000012915.1"/>
    </source>
</evidence>
<dbReference type="GO" id="GO:0016529">
    <property type="term" value="C:sarcoplasmic reticulum"/>
    <property type="evidence" value="ECO:0007669"/>
    <property type="project" value="TreeGrafter"/>
</dbReference>
<dbReference type="PANTHER" id="PTHR14938">
    <property type="entry name" value="HCLS1-ASSOCIATED PROTEIN X-1"/>
    <property type="match status" value="1"/>
</dbReference>
<accession>A0A8C0F4J3</accession>
<protein>
    <submittedName>
        <fullName evidence="2">Uncharacterized protein</fullName>
    </submittedName>
</protein>
<dbReference type="GO" id="GO:0030136">
    <property type="term" value="C:clathrin-coated vesicle"/>
    <property type="evidence" value="ECO:0007669"/>
    <property type="project" value="TreeGrafter"/>
</dbReference>
<evidence type="ECO:0000256" key="1">
    <source>
        <dbReference type="SAM" id="MobiDB-lite"/>
    </source>
</evidence>
<dbReference type="InterPro" id="IPR017248">
    <property type="entry name" value="HAX-1"/>
</dbReference>
<organism evidence="2 3">
    <name type="scientific">Bubo bubo</name>
    <name type="common">Eurasian eagle-owl</name>
    <name type="synonym">Strix bubo</name>
    <dbReference type="NCBI Taxonomy" id="30461"/>
    <lineage>
        <taxon>Eukaryota</taxon>
        <taxon>Metazoa</taxon>
        <taxon>Chordata</taxon>
        <taxon>Craniata</taxon>
        <taxon>Vertebrata</taxon>
        <taxon>Euteleostomi</taxon>
        <taxon>Archelosauria</taxon>
        <taxon>Archosauria</taxon>
        <taxon>Dinosauria</taxon>
        <taxon>Saurischia</taxon>
        <taxon>Theropoda</taxon>
        <taxon>Coelurosauria</taxon>
        <taxon>Aves</taxon>
        <taxon>Neognathae</taxon>
        <taxon>Neoaves</taxon>
        <taxon>Telluraves</taxon>
        <taxon>Strigiformes</taxon>
        <taxon>Strigidae</taxon>
        <taxon>Bubo</taxon>
    </lineage>
</organism>
<dbReference type="Proteomes" id="UP000694567">
    <property type="component" value="Unplaced"/>
</dbReference>
<reference evidence="2" key="1">
    <citation type="submission" date="2025-08" db="UniProtKB">
        <authorList>
            <consortium name="Ensembl"/>
        </authorList>
    </citation>
    <scope>IDENTIFICATION</scope>
</reference>
<reference evidence="2" key="2">
    <citation type="submission" date="2025-09" db="UniProtKB">
        <authorList>
            <consortium name="Ensembl"/>
        </authorList>
    </citation>
    <scope>IDENTIFICATION</scope>
</reference>
<dbReference type="GO" id="GO:0030833">
    <property type="term" value="P:regulation of actin filament polymerization"/>
    <property type="evidence" value="ECO:0007669"/>
    <property type="project" value="TreeGrafter"/>
</dbReference>
<name>A0A8C0F4J3_BUBBB</name>
<dbReference type="GO" id="GO:0016324">
    <property type="term" value="C:apical plasma membrane"/>
    <property type="evidence" value="ECO:0007669"/>
    <property type="project" value="TreeGrafter"/>
</dbReference>
<feature type="region of interest" description="Disordered" evidence="1">
    <location>
        <begin position="1"/>
        <end position="48"/>
    </location>
</feature>
<dbReference type="GO" id="GO:0043066">
    <property type="term" value="P:negative regulation of apoptotic process"/>
    <property type="evidence" value="ECO:0007669"/>
    <property type="project" value="InterPro"/>
</dbReference>
<dbReference type="GO" id="GO:0015629">
    <property type="term" value="C:actin cytoskeleton"/>
    <property type="evidence" value="ECO:0007669"/>
    <property type="project" value="TreeGrafter"/>
</dbReference>
<feature type="compositionally biased region" description="Polar residues" evidence="1">
    <location>
        <begin position="1"/>
        <end position="13"/>
    </location>
</feature>